<evidence type="ECO:0000313" key="9">
    <source>
        <dbReference type="Proteomes" id="UP000193498"/>
    </source>
</evidence>
<dbReference type="FunCoup" id="A0A1Y1Z4K0">
    <property type="interactions" value="16"/>
</dbReference>
<keyword evidence="9" id="KW-1185">Reference proteome</keyword>
<evidence type="ECO:0000313" key="8">
    <source>
        <dbReference type="EMBL" id="ORY05126.1"/>
    </source>
</evidence>
<dbReference type="SMART" id="SM00584">
    <property type="entry name" value="TLDc"/>
    <property type="match status" value="1"/>
</dbReference>
<keyword evidence="5" id="KW-0963">Cytoplasm</keyword>
<proteinExistence type="inferred from homology"/>
<comment type="subcellular location">
    <subcellularLocation>
        <location evidence="2">Cytoplasm</location>
    </subcellularLocation>
</comment>
<dbReference type="GO" id="GO:0005737">
    <property type="term" value="C:cytoplasm"/>
    <property type="evidence" value="ECO:0007669"/>
    <property type="project" value="UniProtKB-SubCell"/>
</dbReference>
<evidence type="ECO:0000256" key="1">
    <source>
        <dbReference type="ARBA" id="ARBA00002738"/>
    </source>
</evidence>
<dbReference type="InParanoid" id="A0A1Y1Z4K0"/>
<dbReference type="PROSITE" id="PS51886">
    <property type="entry name" value="TLDC"/>
    <property type="match status" value="1"/>
</dbReference>
<dbReference type="PANTHER" id="PTHR23354:SF130">
    <property type="entry name" value="RESTRICTION OF TELOMERE CAPPING PROTEIN 5"/>
    <property type="match status" value="1"/>
</dbReference>
<gene>
    <name evidence="8" type="ORF">K493DRAFT_333677</name>
</gene>
<feature type="region of interest" description="Disordered" evidence="6">
    <location>
        <begin position="1"/>
        <end position="26"/>
    </location>
</feature>
<evidence type="ECO:0000256" key="2">
    <source>
        <dbReference type="ARBA" id="ARBA00004496"/>
    </source>
</evidence>
<dbReference type="CDD" id="cd00130">
    <property type="entry name" value="PAS"/>
    <property type="match status" value="1"/>
</dbReference>
<dbReference type="InterPro" id="IPR000014">
    <property type="entry name" value="PAS"/>
</dbReference>
<dbReference type="Proteomes" id="UP000193498">
    <property type="component" value="Unassembled WGS sequence"/>
</dbReference>
<evidence type="ECO:0000256" key="6">
    <source>
        <dbReference type="SAM" id="MobiDB-lite"/>
    </source>
</evidence>
<dbReference type="GO" id="GO:0006979">
    <property type="term" value="P:response to oxidative stress"/>
    <property type="evidence" value="ECO:0007669"/>
    <property type="project" value="TreeGrafter"/>
</dbReference>
<dbReference type="OrthoDB" id="289228at2759"/>
<dbReference type="STRING" id="1314790.A0A1Y1Z4K0"/>
<comment type="caution">
    <text evidence="8">The sequence shown here is derived from an EMBL/GenBank/DDBJ whole genome shotgun (WGS) entry which is preliminary data.</text>
</comment>
<name>A0A1Y1Z4K0_9FUNG</name>
<dbReference type="Pfam" id="PF07534">
    <property type="entry name" value="TLD"/>
    <property type="match status" value="1"/>
</dbReference>
<dbReference type="EMBL" id="MCFE01000028">
    <property type="protein sequence ID" value="ORY05126.1"/>
    <property type="molecule type" value="Genomic_DNA"/>
</dbReference>
<dbReference type="InterPro" id="IPR006571">
    <property type="entry name" value="TLDc_dom"/>
</dbReference>
<reference evidence="8 9" key="1">
    <citation type="submission" date="2016-07" db="EMBL/GenBank/DDBJ databases">
        <title>Pervasive Adenine N6-methylation of Active Genes in Fungi.</title>
        <authorList>
            <consortium name="DOE Joint Genome Institute"/>
            <person name="Mondo S.J."/>
            <person name="Dannebaum R.O."/>
            <person name="Kuo R.C."/>
            <person name="Labutti K."/>
            <person name="Haridas S."/>
            <person name="Kuo A."/>
            <person name="Salamov A."/>
            <person name="Ahrendt S.R."/>
            <person name="Lipzen A."/>
            <person name="Sullivan W."/>
            <person name="Andreopoulos W.B."/>
            <person name="Clum A."/>
            <person name="Lindquist E."/>
            <person name="Daum C."/>
            <person name="Ramamoorthy G.K."/>
            <person name="Gryganskyi A."/>
            <person name="Culley D."/>
            <person name="Magnuson J.K."/>
            <person name="James T.Y."/>
            <person name="O'Malley M.A."/>
            <person name="Stajich J.E."/>
            <person name="Spatafora J.W."/>
            <person name="Visel A."/>
            <person name="Grigoriev I.V."/>
        </authorList>
    </citation>
    <scope>NUCLEOTIDE SEQUENCE [LARGE SCALE GENOMIC DNA]</scope>
    <source>
        <strain evidence="8 9">CBS 931.73</strain>
    </source>
</reference>
<feature type="domain" description="TLDc" evidence="7">
    <location>
        <begin position="292"/>
        <end position="483"/>
    </location>
</feature>
<dbReference type="GO" id="GO:0005634">
    <property type="term" value="C:nucleus"/>
    <property type="evidence" value="ECO:0007669"/>
    <property type="project" value="TreeGrafter"/>
</dbReference>
<evidence type="ECO:0000256" key="3">
    <source>
        <dbReference type="ARBA" id="ARBA00006731"/>
    </source>
</evidence>
<protein>
    <recommendedName>
        <fullName evidence="4">Restriction of telomere capping protein 5</fullName>
    </recommendedName>
</protein>
<organism evidence="8 9">
    <name type="scientific">Basidiobolus meristosporus CBS 931.73</name>
    <dbReference type="NCBI Taxonomy" id="1314790"/>
    <lineage>
        <taxon>Eukaryota</taxon>
        <taxon>Fungi</taxon>
        <taxon>Fungi incertae sedis</taxon>
        <taxon>Zoopagomycota</taxon>
        <taxon>Entomophthoromycotina</taxon>
        <taxon>Basidiobolomycetes</taxon>
        <taxon>Basidiobolales</taxon>
        <taxon>Basidiobolaceae</taxon>
        <taxon>Basidiobolus</taxon>
    </lineage>
</organism>
<evidence type="ECO:0000256" key="4">
    <source>
        <dbReference type="ARBA" id="ARBA00015163"/>
    </source>
</evidence>
<comment type="similarity">
    <text evidence="3">Belongs to the RTC5 family.</text>
</comment>
<comment type="function">
    <text evidence="1">May be involved in a process influencing telomere capping.</text>
</comment>
<evidence type="ECO:0000256" key="5">
    <source>
        <dbReference type="ARBA" id="ARBA00022490"/>
    </source>
</evidence>
<accession>A0A1Y1Z4K0</accession>
<dbReference type="PANTHER" id="PTHR23354">
    <property type="entry name" value="NUCLEOLAR PROTEIN 7/ESTROGEN RECEPTOR COACTIVATOR-RELATED"/>
    <property type="match status" value="1"/>
</dbReference>
<dbReference type="AlphaFoldDB" id="A0A1Y1Z4K0"/>
<sequence>MGQEQSAFSSNHSFPKAVSQGSATTSSSLKRLEPKLTPLEVASINQVYQQLKSIDRNEAELITEEAFQQYLGLPENMLIGKILYRSFVQLPYLANYEEIHENATLNYSLLLYSIRFYCGEGQSLEVFLSSDPAPIQSMPAKLLFKSLGNIPAGGSAGGISVACQDLLELCKGILWILKAHYLTLLAPNAALNELVVDEKPLISIVQQMAIIERESRGLPKGSFSDGLPGEDISWSTFKDFVQRSAPAMFKILERFIYTRFCMNGASGKDMAPSRWVLAGVEDMLPKIDLQSNLLKIEDWGLLTWLLPDSRGRSWDVLYSGSRHGFSISYLEAKVFKYSAPTCLLIKGYPTVTRRLSRNRFLKVAHDPGAAEQELILGAYISEPWKFSRGFWGTADCRLFELGPVYEVFPVTGNSDTYAYCHRSNGIGFGGRINEFRLHIKPDFLTGTYSNDPLHGTWSYKLSATRADFDITFQIEDIEVIGMGGEVAREQQIIEWLYEEQERARPGYTNSHSSEHTRRLLEQAGILEHSKKLDAFRTRRSFGLKKKPSRYTPYR</sequence>
<evidence type="ECO:0000259" key="7">
    <source>
        <dbReference type="PROSITE" id="PS51886"/>
    </source>
</evidence>